<protein>
    <submittedName>
        <fullName evidence="3">Uncharacterized protein</fullName>
    </submittedName>
</protein>
<evidence type="ECO:0000256" key="2">
    <source>
        <dbReference type="SAM" id="Phobius"/>
    </source>
</evidence>
<gene>
    <name evidence="3" type="ORF">ZIOFF_014822</name>
</gene>
<feature type="transmembrane region" description="Helical" evidence="2">
    <location>
        <begin position="593"/>
        <end position="618"/>
    </location>
</feature>
<name>A0A8J5LEM3_ZINOF</name>
<keyword evidence="2" id="KW-1133">Transmembrane helix</keyword>
<comment type="caution">
    <text evidence="3">The sequence shown here is derived from an EMBL/GenBank/DDBJ whole genome shotgun (WGS) entry which is preliminary data.</text>
</comment>
<reference evidence="3 4" key="1">
    <citation type="submission" date="2020-08" db="EMBL/GenBank/DDBJ databases">
        <title>Plant Genome Project.</title>
        <authorList>
            <person name="Zhang R.-G."/>
        </authorList>
    </citation>
    <scope>NUCLEOTIDE SEQUENCE [LARGE SCALE GENOMIC DNA]</scope>
    <source>
        <tissue evidence="3">Rhizome</tissue>
    </source>
</reference>
<evidence type="ECO:0000313" key="3">
    <source>
        <dbReference type="EMBL" id="KAG6524878.1"/>
    </source>
</evidence>
<dbReference type="EMBL" id="JACMSC010000004">
    <property type="protein sequence ID" value="KAG6524878.1"/>
    <property type="molecule type" value="Genomic_DNA"/>
</dbReference>
<dbReference type="AlphaFoldDB" id="A0A8J5LEM3"/>
<feature type="transmembrane region" description="Helical" evidence="2">
    <location>
        <begin position="491"/>
        <end position="524"/>
    </location>
</feature>
<dbReference type="Proteomes" id="UP000734854">
    <property type="component" value="Unassembled WGS sequence"/>
</dbReference>
<dbReference type="PANTHER" id="PTHR31860">
    <property type="entry name" value="HEAT-INDUCIBLE TRANSCRIPTION REPRESSOR (DUF639)-RELATED"/>
    <property type="match status" value="1"/>
</dbReference>
<feature type="region of interest" description="Disordered" evidence="1">
    <location>
        <begin position="67"/>
        <end position="91"/>
    </location>
</feature>
<organism evidence="3 4">
    <name type="scientific">Zingiber officinale</name>
    <name type="common">Ginger</name>
    <name type="synonym">Amomum zingiber</name>
    <dbReference type="NCBI Taxonomy" id="94328"/>
    <lineage>
        <taxon>Eukaryota</taxon>
        <taxon>Viridiplantae</taxon>
        <taxon>Streptophyta</taxon>
        <taxon>Embryophyta</taxon>
        <taxon>Tracheophyta</taxon>
        <taxon>Spermatophyta</taxon>
        <taxon>Magnoliopsida</taxon>
        <taxon>Liliopsida</taxon>
        <taxon>Zingiberales</taxon>
        <taxon>Zingiberaceae</taxon>
        <taxon>Zingiber</taxon>
    </lineage>
</organism>
<accession>A0A8J5LEM3</accession>
<dbReference type="Pfam" id="PF04842">
    <property type="entry name" value="DUF639"/>
    <property type="match status" value="1"/>
</dbReference>
<evidence type="ECO:0000256" key="1">
    <source>
        <dbReference type="SAM" id="MobiDB-lite"/>
    </source>
</evidence>
<sequence length="680" mass="77309">MIRGAIKDYACHCHMKRWIPTPKKTYEDLSEIASRIQKMNLSASDDEASKDISPEKAKQILQESVAKSGGNRKSLAHDHTQLEDVPAPTQARTKGQVIGEEAFVRIAPTIAGVADISTAHHLFKALVGDEEGISYSLWTTYLSELLKVHQARQSYENRDNVLPNEQLLCIGSSRRRPVLKWEDNIAWPGNLTLTDRALYFEAIGLTGTKKSVRLELMHHGSRVDKTKVGPLGSKFFDSAVSVTSGLNFAFYTPDFIIVLTSYYISSETWILEFIDFGGELRRDVWNAFISEIISMYEFVRDYGPSDDDPLIHYVYGSHKGRRRVIRSTANSIASLQCLQFIRRLSEDPAKLVQFSYLQTVPYGEVVLQTLALSFWGGPLITKFEQTNYQRVEWSRSVEDLSDVSIHVFDIDGSVYLHKWMKSPSWSDNMSVTFWRNSLVKRGIVLAKNLVVGDLSLVERAALTCKELLIPLVVVAKKFDEHRQWKKPRLTLSFLFIVYTIIFRNLLSYVLPATIVTMATTMLLLKGLKEQGRLGRSFGRVVIHDQPPSNTIQKIIAVKDAMTYIENYLQNVNIVLLKIRTILLSGQPEVTSEIAMVLLGLAIILLVIPFEYILAFVIFDLFTRELDFRRKMVIKVMKFLREWWAAVHAAPVVVLPYESMDMVGVDNTDADKTDRKDIGKR</sequence>
<dbReference type="PANTHER" id="PTHR31860:SF3">
    <property type="entry name" value="PROTEIN, PUTATIVE (DUF639)-RELATED"/>
    <property type="match status" value="1"/>
</dbReference>
<dbReference type="InterPro" id="IPR006927">
    <property type="entry name" value="DUF639"/>
</dbReference>
<keyword evidence="4" id="KW-1185">Reference proteome</keyword>
<keyword evidence="2" id="KW-0812">Transmembrane</keyword>
<keyword evidence="2" id="KW-0472">Membrane</keyword>
<evidence type="ECO:0000313" key="4">
    <source>
        <dbReference type="Proteomes" id="UP000734854"/>
    </source>
</evidence>
<proteinExistence type="predicted"/>